<keyword evidence="3" id="KW-1185">Reference proteome</keyword>
<feature type="transmembrane region" description="Helical" evidence="1">
    <location>
        <begin position="153"/>
        <end position="174"/>
    </location>
</feature>
<gene>
    <name evidence="2" type="ORF">N015_16310</name>
</gene>
<evidence type="ECO:0008006" key="4">
    <source>
        <dbReference type="Google" id="ProtNLM"/>
    </source>
</evidence>
<sequence>MMFRRIYCHTAENFYSALCEQDASPDLFVRVGATHIFSSIGDALSRAYDAAKETVVEAGDKVADKISDAYDATVDTVSSAADIVSDAYSSTREVVSDVADKVADVAADAYAATSETISNVTESVTEAASDAYEASHDYVSDLATKLENEDGSLNYWAVAGGAVVGVAAVAAVPFTGGGSLLGAATLAGSLASGGAVAAAVGAGVAGAVIGVHLGDESAARERGFQKGYETGKAENAVVVQELRGKLEQVFTLLTDAGRFFDSVVAMHAVAISAANCDGVICDEEKESIELFISGLSAAEMPGSVIADIKSLYEKPPTLPEAFALAKESGIGMSVFDDIINLVVRSDGTVDSQEDAFMQAWNQSKTA</sequence>
<protein>
    <recommendedName>
        <fullName evidence="4">Co-chaperone DjlA N-terminal domain-containing protein</fullName>
    </recommendedName>
</protein>
<dbReference type="Proteomes" id="UP000464644">
    <property type="component" value="Chromosome"/>
</dbReference>
<name>A0ABX6HEB5_9PSED</name>
<dbReference type="Gene3D" id="1.20.120.20">
    <property type="entry name" value="Apolipoprotein"/>
    <property type="match status" value="1"/>
</dbReference>
<keyword evidence="1" id="KW-0812">Transmembrane</keyword>
<organism evidence="2 3">
    <name type="scientific">Pseudomonas asturiensis</name>
    <dbReference type="NCBI Taxonomy" id="1190415"/>
    <lineage>
        <taxon>Bacteria</taxon>
        <taxon>Pseudomonadati</taxon>
        <taxon>Pseudomonadota</taxon>
        <taxon>Gammaproteobacteria</taxon>
        <taxon>Pseudomonadales</taxon>
        <taxon>Pseudomonadaceae</taxon>
        <taxon>Pseudomonas</taxon>
    </lineage>
</organism>
<accession>A0ABX6HEB5</accession>
<dbReference type="SUPFAM" id="SSF158682">
    <property type="entry name" value="TerB-like"/>
    <property type="match status" value="1"/>
</dbReference>
<keyword evidence="1" id="KW-1133">Transmembrane helix</keyword>
<dbReference type="RefSeq" id="WP_024686558.1">
    <property type="nucleotide sequence ID" value="NZ_CP047265.1"/>
</dbReference>
<evidence type="ECO:0000313" key="3">
    <source>
        <dbReference type="Proteomes" id="UP000464644"/>
    </source>
</evidence>
<dbReference type="InterPro" id="IPR029024">
    <property type="entry name" value="TerB-like"/>
</dbReference>
<reference evidence="2 3" key="1">
    <citation type="journal article" date="2014" name="Genome Announc.">
        <title>Draft Genome Sequences of a Phylogenetically Diverse Suite of Pseudomonas syringae Strains from Multiple Source Populations.</title>
        <authorList>
            <person name="Baltrus D.A."/>
            <person name="Yourstone S."/>
            <person name="Lind A."/>
            <person name="Guilbaud C."/>
            <person name="Sands D.C."/>
            <person name="Jones C.D."/>
            <person name="Morris C.E."/>
            <person name="Dangl J.L."/>
        </authorList>
    </citation>
    <scope>NUCLEOTIDE SEQUENCE [LARGE SCALE GENOMIC DNA]</scope>
    <source>
        <strain evidence="2 3">CC1524</strain>
    </source>
</reference>
<dbReference type="CDD" id="cd07177">
    <property type="entry name" value="terB_like"/>
    <property type="match status" value="1"/>
</dbReference>
<proteinExistence type="predicted"/>
<feature type="transmembrane region" description="Helical" evidence="1">
    <location>
        <begin position="180"/>
        <end position="213"/>
    </location>
</feature>
<evidence type="ECO:0000256" key="1">
    <source>
        <dbReference type="SAM" id="Phobius"/>
    </source>
</evidence>
<evidence type="ECO:0000313" key="2">
    <source>
        <dbReference type="EMBL" id="QHF03890.1"/>
    </source>
</evidence>
<keyword evidence="1" id="KW-0472">Membrane</keyword>
<dbReference type="EMBL" id="CP047265">
    <property type="protein sequence ID" value="QHF03890.1"/>
    <property type="molecule type" value="Genomic_DNA"/>
</dbReference>